<comment type="function">
    <text evidence="1">May be involved in a process influencing telomere capping.</text>
</comment>
<protein>
    <recommendedName>
        <fullName evidence="5">Restriction of telomere capping protein 4</fullName>
    </recommendedName>
</protein>
<evidence type="ECO:0000256" key="3">
    <source>
        <dbReference type="ARBA" id="ARBA00004496"/>
    </source>
</evidence>
<keyword evidence="11" id="KW-1185">Reference proteome</keyword>
<feature type="compositionally biased region" description="Basic and acidic residues" evidence="8">
    <location>
        <begin position="194"/>
        <end position="204"/>
    </location>
</feature>
<sequence length="1061" mass="116967">MENLMNDLKSRGQTIDTAKSESVRMAKRPVPPSSRGHVFVDLGSDFGSKDKDEATVNGHSTAAFLGPKERIGRSSSQKSMSSQTSRSGKLSRNPIDEIYSDSSSDDELDIIGFATPRDRTTSKKGPDESSRHGKAGPSTTGRAGIALYQVHTREGDLKNLKFTKKSKAKDIDESQGSRSTPEISEQIMVDGELYEYRDEREPVQPKKSKPSTATSRKTKPTKMQPVSAHRIPDKLRKPFKPPSRVVSRSETGSSSLNAVASSSSGSPSNPSRLGRDKSLPSRQQSSSDTAKDRPPRASLSRLSTLSISIEDLVRDDDSKDASQTASRPKPRPKPRRADRENEVVDPDDELPALAPTKPQPRGFPMETLSPVSRDDAGTPKAKKTGKGKERADNFPVLSPLCSQQSNPLSRTSSQAMSEMQGFPNLSPLTSPARAKAAKSRRTKAGVKVSGRRVESTSECTDSSEDERHPRYRPRPFPMGTQVLETINSSPLKRTSEDDDPGVFRKKRRKRGGHEILNELMDSGDDDDNLHFMDPNMDHSTLCPWCDEPLPPVPSPHLKSLIRAARQRSFRDARPTNPLGLRAPLPVFVAVCQRHTFERVQIPLAQQRGWPMSIQWEDVGHRVRQLAGTLRKIVDDVDEDWLPGHVTGPSEGEDNEDDAELEDEELQGERPRKGSLFWRDVIRNVKTKGSRQAAGVRNQFSNFSKTQPGYYGELGYVIIHQTIYDLFPPDSLDADSTLPLTPTEFIQLILVPEAAVCLIIDDLQQNRPQAIRTLRESAGYGVAMFPDDHVEGGVSKVEAGEDIVRERAKARRKALEAEEAEEFSETTDVADAVVSNPARKRKGRTRKKDEDDDVVMLTDSSRSNVRKPPQPRKRKLIKSETMPGSSQPGPSIVLPDDVVDLCSSTDSMSMSKGEAPKPRPKPRRRVRGLVSDSGTNDGAQLLLTDTDMSDFPGSGSHTSADKAATAWTEPPKTDDVDATPKPRRVFSRTLSASSSTLAVVGAAAKGDDKLTPLERARMRNSSQQSDGWSRNLRDVISESDDVDESDASHTLRSSRRLRSKRS</sequence>
<accession>A0ABP1E6J1</accession>
<feature type="compositionally biased region" description="Basic residues" evidence="8">
    <location>
        <begin position="917"/>
        <end position="926"/>
    </location>
</feature>
<dbReference type="Proteomes" id="UP001497453">
    <property type="component" value="Chromosome 8"/>
</dbReference>
<feature type="region of interest" description="Disordered" evidence="8">
    <location>
        <begin position="1"/>
        <end position="147"/>
    </location>
</feature>
<feature type="domain" description="Restriction of telomere capping protein 4 C-terminal" evidence="9">
    <location>
        <begin position="632"/>
        <end position="786"/>
    </location>
</feature>
<feature type="compositionally biased region" description="Basic and acidic residues" evidence="8">
    <location>
        <begin position="116"/>
        <end position="131"/>
    </location>
</feature>
<feature type="compositionally biased region" description="Low complexity" evidence="8">
    <location>
        <begin position="253"/>
        <end position="272"/>
    </location>
</feature>
<feature type="region of interest" description="Disordered" evidence="8">
    <location>
        <begin position="159"/>
        <end position="478"/>
    </location>
</feature>
<feature type="compositionally biased region" description="Polar residues" evidence="8">
    <location>
        <begin position="400"/>
        <end position="417"/>
    </location>
</feature>
<dbReference type="PANTHER" id="PTHR41391">
    <property type="entry name" value="RESTRICTION OF TELOMERE CAPPING PROTEIN 4"/>
    <property type="match status" value="1"/>
</dbReference>
<feature type="compositionally biased region" description="Basic residues" evidence="8">
    <location>
        <begin position="1051"/>
        <end position="1061"/>
    </location>
</feature>
<feature type="region of interest" description="Disordered" evidence="8">
    <location>
        <begin position="640"/>
        <end position="668"/>
    </location>
</feature>
<reference evidence="11" key="1">
    <citation type="submission" date="2024-04" db="EMBL/GenBank/DDBJ databases">
        <authorList>
            <person name="Shaw F."/>
            <person name="Minotto A."/>
        </authorList>
    </citation>
    <scope>NUCLEOTIDE SEQUENCE [LARGE SCALE GENOMIC DNA]</scope>
</reference>
<organism evidence="10 11">
    <name type="scientific">Somion occarium</name>
    <dbReference type="NCBI Taxonomy" id="3059160"/>
    <lineage>
        <taxon>Eukaryota</taxon>
        <taxon>Fungi</taxon>
        <taxon>Dikarya</taxon>
        <taxon>Basidiomycota</taxon>
        <taxon>Agaricomycotina</taxon>
        <taxon>Agaricomycetes</taxon>
        <taxon>Polyporales</taxon>
        <taxon>Cerrenaceae</taxon>
        <taxon>Somion</taxon>
    </lineage>
</organism>
<name>A0ABP1E6J1_9APHY</name>
<feature type="compositionally biased region" description="Acidic residues" evidence="8">
    <location>
        <begin position="650"/>
        <end position="665"/>
    </location>
</feature>
<evidence type="ECO:0000256" key="2">
    <source>
        <dbReference type="ARBA" id="ARBA00004123"/>
    </source>
</evidence>
<dbReference type="InterPro" id="IPR028094">
    <property type="entry name" value="RTC4_C"/>
</dbReference>
<feature type="compositionally biased region" description="Polar residues" evidence="8">
    <location>
        <begin position="174"/>
        <end position="183"/>
    </location>
</feature>
<feature type="compositionally biased region" description="Low complexity" evidence="8">
    <location>
        <begin position="298"/>
        <end position="309"/>
    </location>
</feature>
<feature type="compositionally biased region" description="Basic and acidic residues" evidence="8">
    <location>
        <begin position="311"/>
        <end position="320"/>
    </location>
</feature>
<feature type="compositionally biased region" description="Basic and acidic residues" evidence="8">
    <location>
        <begin position="1004"/>
        <end position="1016"/>
    </location>
</feature>
<evidence type="ECO:0000256" key="5">
    <source>
        <dbReference type="ARBA" id="ARBA00015162"/>
    </source>
</evidence>
<feature type="compositionally biased region" description="Basic residues" evidence="8">
    <location>
        <begin position="435"/>
        <end position="444"/>
    </location>
</feature>
<keyword evidence="6" id="KW-0963">Cytoplasm</keyword>
<dbReference type="Pfam" id="PF14474">
    <property type="entry name" value="RTC4"/>
    <property type="match status" value="1"/>
</dbReference>
<evidence type="ECO:0000256" key="8">
    <source>
        <dbReference type="SAM" id="MobiDB-lite"/>
    </source>
</evidence>
<feature type="compositionally biased region" description="Low complexity" evidence="8">
    <location>
        <begin position="986"/>
        <end position="1003"/>
    </location>
</feature>
<evidence type="ECO:0000256" key="6">
    <source>
        <dbReference type="ARBA" id="ARBA00022490"/>
    </source>
</evidence>
<dbReference type="EMBL" id="OZ037951">
    <property type="protein sequence ID" value="CAL1715162.1"/>
    <property type="molecule type" value="Genomic_DNA"/>
</dbReference>
<dbReference type="PANTHER" id="PTHR41391:SF1">
    <property type="entry name" value="RESTRICTION OF TELOMERE CAPPING PROTEIN 4"/>
    <property type="match status" value="1"/>
</dbReference>
<feature type="compositionally biased region" description="Low complexity" evidence="8">
    <location>
        <begin position="73"/>
        <end position="88"/>
    </location>
</feature>
<dbReference type="SMART" id="SM01312">
    <property type="entry name" value="RTC4"/>
    <property type="match status" value="1"/>
</dbReference>
<comment type="similarity">
    <text evidence="4">Belongs to the RTC4 family.</text>
</comment>
<evidence type="ECO:0000256" key="4">
    <source>
        <dbReference type="ARBA" id="ARBA00009461"/>
    </source>
</evidence>
<feature type="compositionally biased region" description="Basic and acidic residues" evidence="8">
    <location>
        <begin position="970"/>
        <end position="979"/>
    </location>
</feature>
<evidence type="ECO:0000259" key="9">
    <source>
        <dbReference type="SMART" id="SM01312"/>
    </source>
</evidence>
<evidence type="ECO:0000313" key="10">
    <source>
        <dbReference type="EMBL" id="CAL1715162.1"/>
    </source>
</evidence>
<evidence type="ECO:0000313" key="11">
    <source>
        <dbReference type="Proteomes" id="UP001497453"/>
    </source>
</evidence>
<evidence type="ECO:0000256" key="1">
    <source>
        <dbReference type="ARBA" id="ARBA00002738"/>
    </source>
</evidence>
<comment type="subcellular location">
    <subcellularLocation>
        <location evidence="3">Cytoplasm</location>
    </subcellularLocation>
    <subcellularLocation>
        <location evidence="2">Nucleus</location>
    </subcellularLocation>
</comment>
<proteinExistence type="inferred from homology"/>
<keyword evidence="7" id="KW-0539">Nucleus</keyword>
<feature type="region of interest" description="Disordered" evidence="8">
    <location>
        <begin position="816"/>
        <end position="1061"/>
    </location>
</feature>
<evidence type="ECO:0000256" key="7">
    <source>
        <dbReference type="ARBA" id="ARBA00023242"/>
    </source>
</evidence>
<gene>
    <name evidence="10" type="ORF">GFSPODELE1_LOCUS10092</name>
</gene>
<dbReference type="InterPro" id="IPR039024">
    <property type="entry name" value="RTC4"/>
</dbReference>
<feature type="compositionally biased region" description="Polar residues" evidence="8">
    <location>
        <begin position="1018"/>
        <end position="1027"/>
    </location>
</feature>